<proteinExistence type="predicted"/>
<name>A0ABW0YH54_9BACI</name>
<organism evidence="1 2">
    <name type="scientific">Thalassorhabdus alkalitolerans</name>
    <dbReference type="NCBI Taxonomy" id="2282697"/>
    <lineage>
        <taxon>Bacteria</taxon>
        <taxon>Bacillati</taxon>
        <taxon>Bacillota</taxon>
        <taxon>Bacilli</taxon>
        <taxon>Bacillales</taxon>
        <taxon>Bacillaceae</taxon>
        <taxon>Thalassorhabdus</taxon>
    </lineage>
</organism>
<dbReference type="Proteomes" id="UP001596142">
    <property type="component" value="Unassembled WGS sequence"/>
</dbReference>
<dbReference type="EMBL" id="JBHSOZ010000002">
    <property type="protein sequence ID" value="MFC5711436.1"/>
    <property type="molecule type" value="Genomic_DNA"/>
</dbReference>
<evidence type="ECO:0000313" key="1">
    <source>
        <dbReference type="EMBL" id="MFC5711436.1"/>
    </source>
</evidence>
<gene>
    <name evidence="1" type="ORF">ACFPU1_01435</name>
</gene>
<protein>
    <recommendedName>
        <fullName evidence="3">EVE domain-containing protein</fullName>
    </recommendedName>
</protein>
<sequence length="146" mass="17179">MKRAFIVNTNKSYNPTNEKEMLQEMKVAAYQSPWKYYISDIQAGDIVFLHSNTNGIIARGLATGEAKVKVTNGRESYHYMQLDEFEKVEQPVPAKDVTYLARQVTDLYFRMRWYQAIMHVPHVVGEHIWEHITNHCMKKEGLMYYI</sequence>
<reference evidence="2" key="1">
    <citation type="journal article" date="2019" name="Int. J. Syst. Evol. Microbiol.">
        <title>The Global Catalogue of Microorganisms (GCM) 10K type strain sequencing project: providing services to taxonomists for standard genome sequencing and annotation.</title>
        <authorList>
            <consortium name="The Broad Institute Genomics Platform"/>
            <consortium name="The Broad Institute Genome Sequencing Center for Infectious Disease"/>
            <person name="Wu L."/>
            <person name="Ma J."/>
        </authorList>
    </citation>
    <scope>NUCLEOTIDE SEQUENCE [LARGE SCALE GENOMIC DNA]</scope>
    <source>
        <strain evidence="2">CECT 7184</strain>
    </source>
</reference>
<accession>A0ABW0YH54</accession>
<evidence type="ECO:0008006" key="3">
    <source>
        <dbReference type="Google" id="ProtNLM"/>
    </source>
</evidence>
<comment type="caution">
    <text evidence="1">The sequence shown here is derived from an EMBL/GenBank/DDBJ whole genome shotgun (WGS) entry which is preliminary data.</text>
</comment>
<keyword evidence="2" id="KW-1185">Reference proteome</keyword>
<dbReference type="RefSeq" id="WP_385937673.1">
    <property type="nucleotide sequence ID" value="NZ_JBHSOZ010000002.1"/>
</dbReference>
<evidence type="ECO:0000313" key="2">
    <source>
        <dbReference type="Proteomes" id="UP001596142"/>
    </source>
</evidence>